<proteinExistence type="predicted"/>
<accession>A0A562SZ10</accession>
<keyword evidence="1" id="KW-0813">Transport</keyword>
<keyword evidence="2" id="KW-0547">Nucleotide-binding</keyword>
<dbReference type="GO" id="GO:0043190">
    <property type="term" value="C:ATP-binding cassette (ABC) transporter complex"/>
    <property type="evidence" value="ECO:0007669"/>
    <property type="project" value="InterPro"/>
</dbReference>
<feature type="domain" description="ABC transporter" evidence="4">
    <location>
        <begin position="4"/>
        <end position="231"/>
    </location>
</feature>
<dbReference type="InterPro" id="IPR013611">
    <property type="entry name" value="Transp-assoc_OB_typ2"/>
</dbReference>
<gene>
    <name evidence="5" type="ORF">LX66_3660</name>
</gene>
<dbReference type="InterPro" id="IPR050093">
    <property type="entry name" value="ABC_SmlMolc_Importer"/>
</dbReference>
<evidence type="ECO:0000313" key="5">
    <source>
        <dbReference type="EMBL" id="TWI86403.1"/>
    </source>
</evidence>
<evidence type="ECO:0000313" key="6">
    <source>
        <dbReference type="Proteomes" id="UP000316778"/>
    </source>
</evidence>
<dbReference type="PANTHER" id="PTHR42781">
    <property type="entry name" value="SPERMIDINE/PUTRESCINE IMPORT ATP-BINDING PROTEIN POTA"/>
    <property type="match status" value="1"/>
</dbReference>
<keyword evidence="3" id="KW-0067">ATP-binding</keyword>
<dbReference type="Gene3D" id="3.40.50.300">
    <property type="entry name" value="P-loop containing nucleotide triphosphate hydrolases"/>
    <property type="match status" value="1"/>
</dbReference>
<dbReference type="OrthoDB" id="9802264at2"/>
<dbReference type="EMBL" id="VLLG01000004">
    <property type="protein sequence ID" value="TWI86403.1"/>
    <property type="molecule type" value="Genomic_DNA"/>
</dbReference>
<dbReference type="InterPro" id="IPR008995">
    <property type="entry name" value="Mo/tungstate-bd_C_term_dom"/>
</dbReference>
<dbReference type="PROSITE" id="PS00211">
    <property type="entry name" value="ABC_TRANSPORTER_1"/>
    <property type="match status" value="1"/>
</dbReference>
<dbReference type="GO" id="GO:0005524">
    <property type="term" value="F:ATP binding"/>
    <property type="evidence" value="ECO:0007669"/>
    <property type="project" value="UniProtKB-KW"/>
</dbReference>
<dbReference type="SUPFAM" id="SSF50331">
    <property type="entry name" value="MOP-like"/>
    <property type="match status" value="1"/>
</dbReference>
<dbReference type="AlphaFoldDB" id="A0A562SZ10"/>
<dbReference type="InterPro" id="IPR017871">
    <property type="entry name" value="ABC_transporter-like_CS"/>
</dbReference>
<protein>
    <submittedName>
        <fullName evidence="5">ABC-type Fe3+/spermidine/putrescine transport system ATPase subunit</fullName>
    </submittedName>
</protein>
<dbReference type="InterPro" id="IPR003593">
    <property type="entry name" value="AAA+_ATPase"/>
</dbReference>
<organism evidence="5 6">
    <name type="scientific">Chitinophaga japonensis</name>
    <name type="common">Flexibacter japonensis</name>
    <dbReference type="NCBI Taxonomy" id="104662"/>
    <lineage>
        <taxon>Bacteria</taxon>
        <taxon>Pseudomonadati</taxon>
        <taxon>Bacteroidota</taxon>
        <taxon>Chitinophagia</taxon>
        <taxon>Chitinophagales</taxon>
        <taxon>Chitinophagaceae</taxon>
        <taxon>Chitinophaga</taxon>
    </lineage>
</organism>
<dbReference type="Proteomes" id="UP000316778">
    <property type="component" value="Unassembled WGS sequence"/>
</dbReference>
<dbReference type="GO" id="GO:0022857">
    <property type="term" value="F:transmembrane transporter activity"/>
    <property type="evidence" value="ECO:0007669"/>
    <property type="project" value="InterPro"/>
</dbReference>
<dbReference type="GO" id="GO:0016887">
    <property type="term" value="F:ATP hydrolysis activity"/>
    <property type="evidence" value="ECO:0007669"/>
    <property type="project" value="InterPro"/>
</dbReference>
<evidence type="ECO:0000256" key="1">
    <source>
        <dbReference type="ARBA" id="ARBA00022448"/>
    </source>
</evidence>
<evidence type="ECO:0000259" key="4">
    <source>
        <dbReference type="PROSITE" id="PS50893"/>
    </source>
</evidence>
<comment type="caution">
    <text evidence="5">The sequence shown here is derived from an EMBL/GenBank/DDBJ whole genome shotgun (WGS) entry which is preliminary data.</text>
</comment>
<keyword evidence="6" id="KW-1185">Reference proteome</keyword>
<sequence>MELLKVSGISKQQAGAFILKDISFTLPRFRKIAIAGETGSGKSTLLKVIAGLSQPDTGEVLFEDKRVEGPLEVLIPGHEGIAYLSQYFELRHHYRVEEILSYANQLTEDEARNIYAICRINHLLQRRTDELSGGEAQRIALARLLTTAPRLLLLDEPFSNLDMIHKNLLKSVIHDIGESLEITCMLISHDPHDILSWADELFIMKAGQLLQRGAPQQVYYQPVDAYAAGLLGKYNLVPPDGLRHLSALPGITSNGKSLFARPEQFTLTAPQPDALKGKVQAITFWGGYYDIAVQVPGKTMVTVRMITCDVKKGDTVYVGWRGTDVWYI</sequence>
<dbReference type="InterPro" id="IPR027417">
    <property type="entry name" value="P-loop_NTPase"/>
</dbReference>
<dbReference type="SUPFAM" id="SSF52540">
    <property type="entry name" value="P-loop containing nucleoside triphosphate hydrolases"/>
    <property type="match status" value="1"/>
</dbReference>
<dbReference type="InterPro" id="IPR003439">
    <property type="entry name" value="ABC_transporter-like_ATP-bd"/>
</dbReference>
<name>A0A562SZ10_CHIJA</name>
<dbReference type="RefSeq" id="WP_145716188.1">
    <property type="nucleotide sequence ID" value="NZ_BAAAFY010000005.1"/>
</dbReference>
<dbReference type="SMART" id="SM00382">
    <property type="entry name" value="AAA"/>
    <property type="match status" value="1"/>
</dbReference>
<dbReference type="PANTHER" id="PTHR42781:SF4">
    <property type="entry name" value="SPERMIDINE_PUTRESCINE IMPORT ATP-BINDING PROTEIN POTA"/>
    <property type="match status" value="1"/>
</dbReference>
<dbReference type="PROSITE" id="PS50893">
    <property type="entry name" value="ABC_TRANSPORTER_2"/>
    <property type="match status" value="1"/>
</dbReference>
<dbReference type="Pfam" id="PF00005">
    <property type="entry name" value="ABC_tran"/>
    <property type="match status" value="1"/>
</dbReference>
<evidence type="ECO:0000256" key="3">
    <source>
        <dbReference type="ARBA" id="ARBA00022840"/>
    </source>
</evidence>
<evidence type="ECO:0000256" key="2">
    <source>
        <dbReference type="ARBA" id="ARBA00022741"/>
    </source>
</evidence>
<reference evidence="5 6" key="1">
    <citation type="journal article" date="2013" name="Stand. Genomic Sci.">
        <title>Genomic Encyclopedia of Type Strains, Phase I: The one thousand microbial genomes (KMG-I) project.</title>
        <authorList>
            <person name="Kyrpides N.C."/>
            <person name="Woyke T."/>
            <person name="Eisen J.A."/>
            <person name="Garrity G."/>
            <person name="Lilburn T.G."/>
            <person name="Beck B.J."/>
            <person name="Whitman W.B."/>
            <person name="Hugenholtz P."/>
            <person name="Klenk H.P."/>
        </authorList>
    </citation>
    <scope>NUCLEOTIDE SEQUENCE [LARGE SCALE GENOMIC DNA]</scope>
    <source>
        <strain evidence="5 6">DSM 13484</strain>
    </source>
</reference>
<dbReference type="Pfam" id="PF08402">
    <property type="entry name" value="TOBE_2"/>
    <property type="match status" value="1"/>
</dbReference>